<evidence type="ECO:0008006" key="3">
    <source>
        <dbReference type="Google" id="ProtNLM"/>
    </source>
</evidence>
<accession>A0ABW0N469</accession>
<gene>
    <name evidence="1" type="ORF">ACFPKY_15815</name>
</gene>
<keyword evidence="2" id="KW-1185">Reference proteome</keyword>
<reference evidence="2" key="1">
    <citation type="journal article" date="2019" name="Int. J. Syst. Evol. Microbiol.">
        <title>The Global Catalogue of Microorganisms (GCM) 10K type strain sequencing project: providing services to taxonomists for standard genome sequencing and annotation.</title>
        <authorList>
            <consortium name="The Broad Institute Genomics Platform"/>
            <consortium name="The Broad Institute Genome Sequencing Center for Infectious Disease"/>
            <person name="Wu L."/>
            <person name="Ma J."/>
        </authorList>
    </citation>
    <scope>NUCLEOTIDE SEQUENCE [LARGE SCALE GENOMIC DNA]</scope>
    <source>
        <strain evidence="2">KACC 13778</strain>
    </source>
</reference>
<proteinExistence type="predicted"/>
<sequence>MTVQLVWLSDAAQVDVVVRAPGPWRELVEAGPGLLVAETDETVSRVYHEVKAMLPEDCALVVAPLQHRPKARGLSEGTVSWLRARLPLPDRE</sequence>
<dbReference type="EMBL" id="JBHSMD010000005">
    <property type="protein sequence ID" value="MFC5494583.1"/>
    <property type="molecule type" value="Genomic_DNA"/>
</dbReference>
<evidence type="ECO:0000313" key="2">
    <source>
        <dbReference type="Proteomes" id="UP001595956"/>
    </source>
</evidence>
<comment type="caution">
    <text evidence="1">The sequence shown here is derived from an EMBL/GenBank/DDBJ whole genome shotgun (WGS) entry which is preliminary data.</text>
</comment>
<dbReference type="RefSeq" id="WP_345170561.1">
    <property type="nucleotide sequence ID" value="NZ_BAABFQ010000001.1"/>
</dbReference>
<protein>
    <recommendedName>
        <fullName evidence="3">AMP-binding enzyme C-terminal domain-containing protein</fullName>
    </recommendedName>
</protein>
<name>A0ABW0N469_9ACTN</name>
<organism evidence="1 2">
    <name type="scientific">Nocardioides caricicola</name>
    <dbReference type="NCBI Taxonomy" id="634770"/>
    <lineage>
        <taxon>Bacteria</taxon>
        <taxon>Bacillati</taxon>
        <taxon>Actinomycetota</taxon>
        <taxon>Actinomycetes</taxon>
        <taxon>Propionibacteriales</taxon>
        <taxon>Nocardioidaceae</taxon>
        <taxon>Nocardioides</taxon>
    </lineage>
</organism>
<evidence type="ECO:0000313" key="1">
    <source>
        <dbReference type="EMBL" id="MFC5494583.1"/>
    </source>
</evidence>
<dbReference type="Proteomes" id="UP001595956">
    <property type="component" value="Unassembled WGS sequence"/>
</dbReference>